<dbReference type="PROSITE" id="PS50144">
    <property type="entry name" value="MATH"/>
    <property type="match status" value="1"/>
</dbReference>
<dbReference type="EMBL" id="JADWDJ010000011">
    <property type="protein sequence ID" value="KAG5274088.1"/>
    <property type="molecule type" value="Genomic_DNA"/>
</dbReference>
<comment type="subcellular location">
    <subcellularLocation>
        <location evidence="4">Cytoplasm</location>
        <location evidence="4">Cell cortex</location>
    </subcellularLocation>
    <subcellularLocation>
        <location evidence="3">Lipid droplet</location>
    </subcellularLocation>
    <subcellularLocation>
        <location evidence="2">Nucleus</location>
    </subcellularLocation>
</comment>
<dbReference type="InterPro" id="IPR008974">
    <property type="entry name" value="TRAF-like"/>
</dbReference>
<dbReference type="Pfam" id="PF13923">
    <property type="entry name" value="zf-C3HC4_2"/>
    <property type="match status" value="1"/>
</dbReference>
<dbReference type="AlphaFoldDB" id="A0AAV6GFV9"/>
<feature type="domain" description="TRAF-type" evidence="20">
    <location>
        <begin position="153"/>
        <end position="195"/>
    </location>
</feature>
<dbReference type="EC" id="2.3.2.27" evidence="16"/>
<dbReference type="InterPro" id="IPR001841">
    <property type="entry name" value="Znf_RING"/>
</dbReference>
<dbReference type="GO" id="GO:0005164">
    <property type="term" value="F:tumor necrosis factor receptor binding"/>
    <property type="evidence" value="ECO:0007669"/>
    <property type="project" value="UniProtKB-UniRule"/>
</dbReference>
<dbReference type="InterPro" id="IPR017907">
    <property type="entry name" value="Znf_RING_CS"/>
</dbReference>
<dbReference type="Pfam" id="PF02176">
    <property type="entry name" value="zf-TRAF"/>
    <property type="match status" value="1"/>
</dbReference>
<dbReference type="GO" id="GO:0043122">
    <property type="term" value="P:regulation of canonical NF-kappaB signal transduction"/>
    <property type="evidence" value="ECO:0007669"/>
    <property type="project" value="TreeGrafter"/>
</dbReference>
<dbReference type="SMART" id="SM00184">
    <property type="entry name" value="RING"/>
    <property type="match status" value="1"/>
</dbReference>
<dbReference type="SUPFAM" id="SSF49599">
    <property type="entry name" value="TRAF domain-like"/>
    <property type="match status" value="2"/>
</dbReference>
<dbReference type="GO" id="GO:0061630">
    <property type="term" value="F:ubiquitin protein ligase activity"/>
    <property type="evidence" value="ECO:0007669"/>
    <property type="project" value="UniProtKB-EC"/>
</dbReference>
<evidence type="ECO:0000256" key="14">
    <source>
        <dbReference type="ARBA" id="ARBA00022833"/>
    </source>
</evidence>
<dbReference type="GO" id="GO:0005938">
    <property type="term" value="C:cell cortex"/>
    <property type="evidence" value="ECO:0007669"/>
    <property type="project" value="UniProtKB-SubCell"/>
</dbReference>
<keyword evidence="10 16" id="KW-0479">Metal-binding</keyword>
<dbReference type="PROSITE" id="PS50145">
    <property type="entry name" value="ZF_TRAF"/>
    <property type="match status" value="1"/>
</dbReference>
<dbReference type="SUPFAM" id="SSF57850">
    <property type="entry name" value="RING/U-box"/>
    <property type="match status" value="1"/>
</dbReference>
<comment type="catalytic activity">
    <reaction evidence="1 16">
        <text>S-ubiquitinyl-[E2 ubiquitin-conjugating enzyme]-L-cysteine + [acceptor protein]-L-lysine = [E2 ubiquitin-conjugating enzyme]-L-cysteine + N(6)-ubiquitinyl-[acceptor protein]-L-lysine.</text>
        <dbReference type="EC" id="2.3.2.27"/>
    </reaction>
</comment>
<dbReference type="PIRSF" id="PIRSF015614">
    <property type="entry name" value="TRAF"/>
    <property type="match status" value="1"/>
</dbReference>
<keyword evidence="7 16" id="KW-0963">Cytoplasm</keyword>
<keyword evidence="13" id="KW-0833">Ubl conjugation pathway</keyword>
<evidence type="ECO:0000256" key="11">
    <source>
        <dbReference type="ARBA" id="ARBA00022737"/>
    </source>
</evidence>
<evidence type="ECO:0000259" key="20">
    <source>
        <dbReference type="PROSITE" id="PS50145"/>
    </source>
</evidence>
<dbReference type="PANTHER" id="PTHR10131">
    <property type="entry name" value="TNF RECEPTOR ASSOCIATED FACTOR"/>
    <property type="match status" value="1"/>
</dbReference>
<evidence type="ECO:0000256" key="17">
    <source>
        <dbReference type="PROSITE-ProRule" id="PRU00207"/>
    </source>
</evidence>
<evidence type="ECO:0000256" key="16">
    <source>
        <dbReference type="PIRNR" id="PIRNR015614"/>
    </source>
</evidence>
<evidence type="ECO:0000256" key="15">
    <source>
        <dbReference type="ARBA" id="ARBA00023242"/>
    </source>
</evidence>
<dbReference type="GO" id="GO:0005811">
    <property type="term" value="C:lipid droplet"/>
    <property type="evidence" value="ECO:0007669"/>
    <property type="project" value="UniProtKB-SubCell"/>
</dbReference>
<evidence type="ECO:0000256" key="8">
    <source>
        <dbReference type="ARBA" id="ARBA00022677"/>
    </source>
</evidence>
<organism evidence="21 22">
    <name type="scientific">Alosa alosa</name>
    <name type="common">allis shad</name>
    <dbReference type="NCBI Taxonomy" id="278164"/>
    <lineage>
        <taxon>Eukaryota</taxon>
        <taxon>Metazoa</taxon>
        <taxon>Chordata</taxon>
        <taxon>Craniata</taxon>
        <taxon>Vertebrata</taxon>
        <taxon>Euteleostomi</taxon>
        <taxon>Actinopterygii</taxon>
        <taxon>Neopterygii</taxon>
        <taxon>Teleostei</taxon>
        <taxon>Clupei</taxon>
        <taxon>Clupeiformes</taxon>
        <taxon>Clupeoidei</taxon>
        <taxon>Clupeidae</taxon>
        <taxon>Alosa</taxon>
    </lineage>
</organism>
<dbReference type="GO" id="GO:0016567">
    <property type="term" value="P:protein ubiquitination"/>
    <property type="evidence" value="ECO:0007669"/>
    <property type="project" value="InterPro"/>
</dbReference>
<feature type="domain" description="MATH" evidence="19">
    <location>
        <begin position="363"/>
        <end position="508"/>
    </location>
</feature>
<dbReference type="InterPro" id="IPR001293">
    <property type="entry name" value="Znf_TRAF"/>
</dbReference>
<keyword evidence="11" id="KW-0677">Repeat</keyword>
<evidence type="ECO:0000256" key="7">
    <source>
        <dbReference type="ARBA" id="ARBA00022490"/>
    </source>
</evidence>
<evidence type="ECO:0000256" key="9">
    <source>
        <dbReference type="ARBA" id="ARBA00022679"/>
    </source>
</evidence>
<keyword evidence="9" id="KW-0808">Transferase</keyword>
<accession>A0AAV6GFV9</accession>
<gene>
    <name evidence="21" type="ORF">AALO_G00159030</name>
</gene>
<dbReference type="Gene3D" id="3.30.40.10">
    <property type="entry name" value="Zinc/RING finger domain, C3HC4 (zinc finger)"/>
    <property type="match status" value="2"/>
</dbReference>
<dbReference type="GO" id="GO:0045087">
    <property type="term" value="P:innate immune response"/>
    <property type="evidence" value="ECO:0007669"/>
    <property type="project" value="TreeGrafter"/>
</dbReference>
<dbReference type="InterPro" id="IPR049342">
    <property type="entry name" value="TRAF1-6_MATH_dom"/>
</dbReference>
<evidence type="ECO:0000313" key="22">
    <source>
        <dbReference type="Proteomes" id="UP000823561"/>
    </source>
</evidence>
<keyword evidence="15" id="KW-0539">Nucleus</keyword>
<dbReference type="GO" id="GO:0042981">
    <property type="term" value="P:regulation of apoptotic process"/>
    <property type="evidence" value="ECO:0007669"/>
    <property type="project" value="InterPro"/>
</dbReference>
<dbReference type="InterPro" id="IPR002083">
    <property type="entry name" value="MATH/TRAF_dom"/>
</dbReference>
<dbReference type="InterPro" id="IPR027139">
    <property type="entry name" value="TRAF6_RING-HC"/>
</dbReference>
<sequence length="512" mass="57881">MGEQFCSKPTIKNCGDDEGFEMGLPVREKLKHSIRSTDTLDLVSQADSGVMHTPPPQGYDAEFDPPLEKKYECPICLMALRTAVQTPCGHRFCRGCIERSIREAGSKCPIDNEVLTLDQLFSDNFANREILSLTVACCNSECHQKMELRYIESHLVQCQFSTEPCPLCQAALLKNQLDEHTAQHCPRRSVPCPACMEMYIWDEKQLHEGLCPFASVICEFCSGELIRDHVITCTFSSFGCEEKMSRSSLAQHMQEFTHLHLSSMAAFLKRQNLFGEPSMGAAARSSAVTSEMDTSLKSSVDHLELQQMRETVQQLDGRLVRQVHLLRELSIQVHSQATQLQDLHKHTAALEDAVQGLKAVPCNGAFTWRVKGFQEHLENHRANRPVVLYSPGFYTGRPGYRLCLRLQLQPPTAPHNPSFLSLFVHTMRGAFDNQVAWPLQGKLKLTILDPMEGLHMTEVMETKPDLLAFQRPTAERNQKGFGYVTFVHLSKLSKRYMEDDILQVHCEATLKL</sequence>
<comment type="pathway">
    <text evidence="5">Protein modification; protein ubiquitination.</text>
</comment>
<comment type="caution">
    <text evidence="21">The sequence shown here is derived from an EMBL/GenBank/DDBJ whole genome shotgun (WGS) entry which is preliminary data.</text>
</comment>
<dbReference type="PROSITE" id="PS00518">
    <property type="entry name" value="ZF_RING_1"/>
    <property type="match status" value="1"/>
</dbReference>
<keyword evidence="22" id="KW-1185">Reference proteome</keyword>
<evidence type="ECO:0000256" key="12">
    <source>
        <dbReference type="ARBA" id="ARBA00022771"/>
    </source>
</evidence>
<name>A0AAV6GFV9_9TELE</name>
<dbReference type="GO" id="GO:0008270">
    <property type="term" value="F:zinc ion binding"/>
    <property type="evidence" value="ECO:0007669"/>
    <property type="project" value="UniProtKB-UniRule"/>
</dbReference>
<evidence type="ECO:0000256" key="6">
    <source>
        <dbReference type="ARBA" id="ARBA00006608"/>
    </source>
</evidence>
<dbReference type="FunFam" id="3.30.40.10:FF:000179">
    <property type="entry name" value="TNF receptor-associated factor"/>
    <property type="match status" value="1"/>
</dbReference>
<dbReference type="GO" id="GO:0005634">
    <property type="term" value="C:nucleus"/>
    <property type="evidence" value="ECO:0007669"/>
    <property type="project" value="UniProtKB-SubCell"/>
</dbReference>
<dbReference type="GO" id="GO:0141124">
    <property type="term" value="P:intracellular signaling cassette"/>
    <property type="evidence" value="ECO:0007669"/>
    <property type="project" value="UniProtKB-ARBA"/>
</dbReference>
<evidence type="ECO:0000256" key="10">
    <source>
        <dbReference type="ARBA" id="ARBA00022723"/>
    </source>
</evidence>
<dbReference type="InterPro" id="IPR012227">
    <property type="entry name" value="TNF_rcpt-assoc_TRAF_met"/>
</dbReference>
<dbReference type="Proteomes" id="UP000823561">
    <property type="component" value="Chromosome 11"/>
</dbReference>
<evidence type="ECO:0000259" key="19">
    <source>
        <dbReference type="PROSITE" id="PS50144"/>
    </source>
</evidence>
<keyword evidence="12 17" id="KW-0863">Zinc-finger</keyword>
<keyword evidence="8" id="KW-0551">Lipid droplet</keyword>
<dbReference type="InterPro" id="IPR013083">
    <property type="entry name" value="Znf_RING/FYVE/PHD"/>
</dbReference>
<evidence type="ECO:0000256" key="4">
    <source>
        <dbReference type="ARBA" id="ARBA00004544"/>
    </source>
</evidence>
<evidence type="ECO:0000256" key="1">
    <source>
        <dbReference type="ARBA" id="ARBA00000900"/>
    </source>
</evidence>
<evidence type="ECO:0000313" key="21">
    <source>
        <dbReference type="EMBL" id="KAG5274088.1"/>
    </source>
</evidence>
<evidence type="ECO:0000256" key="13">
    <source>
        <dbReference type="ARBA" id="ARBA00022786"/>
    </source>
</evidence>
<dbReference type="Pfam" id="PF21355">
    <property type="entry name" value="TRAF-mep_MATH"/>
    <property type="match status" value="1"/>
</dbReference>
<reference evidence="21" key="1">
    <citation type="submission" date="2020-10" db="EMBL/GenBank/DDBJ databases">
        <title>Chromosome-scale genome assembly of the Allis shad, Alosa alosa.</title>
        <authorList>
            <person name="Margot Z."/>
            <person name="Christophe K."/>
            <person name="Cabau C."/>
            <person name="Louis A."/>
            <person name="Berthelot C."/>
            <person name="Parey E."/>
            <person name="Roest Crollius H."/>
            <person name="Montfort J."/>
            <person name="Robinson-Rechavi M."/>
            <person name="Bucao C."/>
            <person name="Bouchez O."/>
            <person name="Gislard M."/>
            <person name="Lluch J."/>
            <person name="Milhes M."/>
            <person name="Lampietro C."/>
            <person name="Lopez Roques C."/>
            <person name="Donnadieu C."/>
            <person name="Braasch I."/>
            <person name="Desvignes T."/>
            <person name="Postlethwait J."/>
            <person name="Bobe J."/>
            <person name="Guiguen Y."/>
        </authorList>
    </citation>
    <scope>NUCLEOTIDE SEQUENCE</scope>
    <source>
        <strain evidence="21">M-15738</strain>
        <tissue evidence="21">Blood</tissue>
    </source>
</reference>
<evidence type="ECO:0000256" key="3">
    <source>
        <dbReference type="ARBA" id="ARBA00004502"/>
    </source>
</evidence>
<dbReference type="SMART" id="SM00061">
    <property type="entry name" value="MATH"/>
    <property type="match status" value="1"/>
</dbReference>
<proteinExistence type="inferred from homology"/>
<dbReference type="CDD" id="cd16643">
    <property type="entry name" value="mRING-HC-C3HC3D_TRAF6"/>
    <property type="match status" value="1"/>
</dbReference>
<evidence type="ECO:0000259" key="18">
    <source>
        <dbReference type="PROSITE" id="PS50089"/>
    </source>
</evidence>
<dbReference type="PANTHER" id="PTHR10131:SF152">
    <property type="entry name" value="TNF RECEPTOR-ASSOCIATED FACTOR 6"/>
    <property type="match status" value="1"/>
</dbReference>
<dbReference type="PROSITE" id="PS50089">
    <property type="entry name" value="ZF_RING_2"/>
    <property type="match status" value="1"/>
</dbReference>
<evidence type="ECO:0000256" key="5">
    <source>
        <dbReference type="ARBA" id="ARBA00004906"/>
    </source>
</evidence>
<comment type="similarity">
    <text evidence="6">Belongs to the TNF receptor-associated factor family. A subfamily.</text>
</comment>
<keyword evidence="14 16" id="KW-0862">Zinc</keyword>
<evidence type="ECO:0000256" key="2">
    <source>
        <dbReference type="ARBA" id="ARBA00004123"/>
    </source>
</evidence>
<feature type="zinc finger region" description="TRAF-type" evidence="17">
    <location>
        <begin position="153"/>
        <end position="195"/>
    </location>
</feature>
<protein>
    <recommendedName>
        <fullName evidence="16">TNF receptor-associated factor</fullName>
        <ecNumber evidence="16">2.3.2.27</ecNumber>
    </recommendedName>
</protein>
<dbReference type="Gene3D" id="2.60.210.10">
    <property type="entry name" value="Apoptosis, Tumor Necrosis Factor Receptor Associated Protein 2, Chain A"/>
    <property type="match status" value="1"/>
</dbReference>
<feature type="domain" description="RING-type" evidence="18">
    <location>
        <begin position="73"/>
        <end position="112"/>
    </location>
</feature>
<dbReference type="GO" id="GO:0031663">
    <property type="term" value="P:lipopolysaccharide-mediated signaling pathway"/>
    <property type="evidence" value="ECO:0007669"/>
    <property type="project" value="TreeGrafter"/>
</dbReference>